<sequence>MSKPSPAGNPSHPTWHEDWSRVKPRHERWWRQEELVFCLTADRDPSDDDLPEPPPAKDPEDWWIGLPTRIRHYAYRMSRKRFYAEAPPASWCSCIGPGDLAAMLGARWKFSKNTVWYEHCIDDPETHPPLELDTTSFAYRRLTEIVRAEIELADGRYLVGIPDLIENIDILAALRDPQTLLLDMFDNPEWIERSVMAINEAYFKAYDHFYGLVRDDEGWSLFGAFSPYGPGKTAKVQCDACSMFGPDQFERFVLPALTQQCDYLDFAMYHLDGEECWPNLDHILSIESLQALEWTPKFAYADEGGGHPKWYDLYKRILAAGKSVQAITVKPDEVIPLLDAVGPKGMYICCHTKTEAEAEKILERVEPYYASVV</sequence>
<feature type="region of interest" description="Disordered" evidence="1">
    <location>
        <begin position="1"/>
        <end position="22"/>
    </location>
</feature>
<reference evidence="2 3" key="1">
    <citation type="submission" date="2019-02" db="EMBL/GenBank/DDBJ databases">
        <title>Deep-cultivation of Planctomycetes and their phenomic and genomic characterization uncovers novel biology.</title>
        <authorList>
            <person name="Wiegand S."/>
            <person name="Jogler M."/>
            <person name="Boedeker C."/>
            <person name="Pinto D."/>
            <person name="Vollmers J."/>
            <person name="Rivas-Marin E."/>
            <person name="Kohn T."/>
            <person name="Peeters S.H."/>
            <person name="Heuer A."/>
            <person name="Rast P."/>
            <person name="Oberbeckmann S."/>
            <person name="Bunk B."/>
            <person name="Jeske O."/>
            <person name="Meyerdierks A."/>
            <person name="Storesund J.E."/>
            <person name="Kallscheuer N."/>
            <person name="Luecker S."/>
            <person name="Lage O.M."/>
            <person name="Pohl T."/>
            <person name="Merkel B.J."/>
            <person name="Hornburger P."/>
            <person name="Mueller R.-W."/>
            <person name="Bruemmer F."/>
            <person name="Labrenz M."/>
            <person name="Spormann A.M."/>
            <person name="Op den Camp H."/>
            <person name="Overmann J."/>
            <person name="Amann R."/>
            <person name="Jetten M.S.M."/>
            <person name="Mascher T."/>
            <person name="Medema M.H."/>
            <person name="Devos D.P."/>
            <person name="Kaster A.-K."/>
            <person name="Ovreas L."/>
            <person name="Rohde M."/>
            <person name="Galperin M.Y."/>
            <person name="Jogler C."/>
        </authorList>
    </citation>
    <scope>NUCLEOTIDE SEQUENCE [LARGE SCALE GENOMIC DNA]</scope>
    <source>
        <strain evidence="2 3">Pan265</strain>
    </source>
</reference>
<name>A0A518BUD4_9BACT</name>
<dbReference type="AlphaFoldDB" id="A0A518BUD4"/>
<dbReference type="Proteomes" id="UP000320386">
    <property type="component" value="Chromosome"/>
</dbReference>
<proteinExistence type="predicted"/>
<dbReference type="RefSeq" id="WP_145444710.1">
    <property type="nucleotide sequence ID" value="NZ_CP036280.1"/>
</dbReference>
<evidence type="ECO:0000313" key="3">
    <source>
        <dbReference type="Proteomes" id="UP000320386"/>
    </source>
</evidence>
<gene>
    <name evidence="2" type="ORF">Pan265_03720</name>
</gene>
<dbReference type="EMBL" id="CP036280">
    <property type="protein sequence ID" value="QDU70544.1"/>
    <property type="molecule type" value="Genomic_DNA"/>
</dbReference>
<evidence type="ECO:0000313" key="2">
    <source>
        <dbReference type="EMBL" id="QDU70544.1"/>
    </source>
</evidence>
<dbReference type="Gene3D" id="3.20.20.210">
    <property type="match status" value="1"/>
</dbReference>
<organism evidence="2 3">
    <name type="scientific">Mucisphaera calidilacus</name>
    <dbReference type="NCBI Taxonomy" id="2527982"/>
    <lineage>
        <taxon>Bacteria</taxon>
        <taxon>Pseudomonadati</taxon>
        <taxon>Planctomycetota</taxon>
        <taxon>Phycisphaerae</taxon>
        <taxon>Phycisphaerales</taxon>
        <taxon>Phycisphaeraceae</taxon>
        <taxon>Mucisphaera</taxon>
    </lineage>
</organism>
<dbReference type="KEGG" id="mcad:Pan265_03720"/>
<accession>A0A518BUD4</accession>
<evidence type="ECO:0000256" key="1">
    <source>
        <dbReference type="SAM" id="MobiDB-lite"/>
    </source>
</evidence>
<protein>
    <recommendedName>
        <fullName evidence="4">Trimethylamine corrinoid protein 2</fullName>
    </recommendedName>
</protein>
<dbReference type="InterPro" id="IPR038071">
    <property type="entry name" value="UROD/MetE-like_sf"/>
</dbReference>
<evidence type="ECO:0008006" key="4">
    <source>
        <dbReference type="Google" id="ProtNLM"/>
    </source>
</evidence>
<keyword evidence="3" id="KW-1185">Reference proteome</keyword>
<dbReference type="OrthoDB" id="284267at2"/>